<feature type="non-terminal residue" evidence="6">
    <location>
        <position position="1"/>
    </location>
</feature>
<dbReference type="InterPro" id="IPR018247">
    <property type="entry name" value="EF_Hand_1_Ca_BS"/>
</dbReference>
<comment type="caution">
    <text evidence="6">The sequence shown here is derived from an EMBL/GenBank/DDBJ whole genome shotgun (WGS) entry which is preliminary data.</text>
</comment>
<organism evidence="6 7">
    <name type="scientific">Pristionchus entomophagus</name>
    <dbReference type="NCBI Taxonomy" id="358040"/>
    <lineage>
        <taxon>Eukaryota</taxon>
        <taxon>Metazoa</taxon>
        <taxon>Ecdysozoa</taxon>
        <taxon>Nematoda</taxon>
        <taxon>Chromadorea</taxon>
        <taxon>Rhabditida</taxon>
        <taxon>Rhabditina</taxon>
        <taxon>Diplogasteromorpha</taxon>
        <taxon>Diplogasteroidea</taxon>
        <taxon>Neodiplogasteridae</taxon>
        <taxon>Pristionchus</taxon>
    </lineage>
</organism>
<evidence type="ECO:0000256" key="2">
    <source>
        <dbReference type="ARBA" id="ARBA00022723"/>
    </source>
</evidence>
<dbReference type="PANTHER" id="PTHR23055">
    <property type="entry name" value="CALCIUM BINDING PROTEINS"/>
    <property type="match status" value="1"/>
</dbReference>
<sequence length="205" mass="23774">PPLLLLFLPPFESSFSAMGQKASKLSKEDLEYLKKNTNFSEERIKEWHRGFVQDCPNGNLPRAKFIKVYKDFFPSGRAEAFCEHVFRTFDTDNSGFIDFKEFLQVLNVTSSGTPKQKLEWAFKMYDIDGSKTIDEKEMVKIMESIYEMLGPQVTKAADLSPKKRARIIFKKMDVNDDKELTQQEFVDGCLADKELLQILTNDFRK</sequence>
<dbReference type="InterPro" id="IPR028846">
    <property type="entry name" value="Recoverin"/>
</dbReference>
<keyword evidence="7" id="KW-1185">Reference proteome</keyword>
<feature type="domain" description="EF-hand" evidence="5">
    <location>
        <begin position="160"/>
        <end position="195"/>
    </location>
</feature>
<dbReference type="Pfam" id="PF13499">
    <property type="entry name" value="EF-hand_7"/>
    <property type="match status" value="1"/>
</dbReference>
<comment type="similarity">
    <text evidence="1">Belongs to the recoverin family.</text>
</comment>
<dbReference type="EMBL" id="BTSX01000003">
    <property type="protein sequence ID" value="GMS91337.1"/>
    <property type="molecule type" value="Genomic_DNA"/>
</dbReference>
<keyword evidence="3" id="KW-0677">Repeat</keyword>
<name>A0AAV5TAI6_9BILA</name>
<proteinExistence type="inferred from homology"/>
<dbReference type="PROSITE" id="PS50222">
    <property type="entry name" value="EF_HAND_2"/>
    <property type="match status" value="3"/>
</dbReference>
<feature type="domain" description="EF-hand" evidence="5">
    <location>
        <begin position="113"/>
        <end position="148"/>
    </location>
</feature>
<evidence type="ECO:0000313" key="6">
    <source>
        <dbReference type="EMBL" id="GMS91337.1"/>
    </source>
</evidence>
<dbReference type="InterPro" id="IPR011992">
    <property type="entry name" value="EF-hand-dom_pair"/>
</dbReference>
<dbReference type="Proteomes" id="UP001432027">
    <property type="component" value="Unassembled WGS sequence"/>
</dbReference>
<keyword evidence="4" id="KW-0106">Calcium</keyword>
<dbReference type="FunFam" id="1.10.238.10:FF:000009">
    <property type="entry name" value="Visinin-like protein 1"/>
    <property type="match status" value="1"/>
</dbReference>
<dbReference type="Gene3D" id="1.10.238.10">
    <property type="entry name" value="EF-hand"/>
    <property type="match status" value="1"/>
</dbReference>
<dbReference type="GO" id="GO:0005509">
    <property type="term" value="F:calcium ion binding"/>
    <property type="evidence" value="ECO:0007669"/>
    <property type="project" value="InterPro"/>
</dbReference>
<gene>
    <name evidence="6" type="ORF">PENTCL1PPCAC_13512</name>
</gene>
<dbReference type="PROSITE" id="PS00018">
    <property type="entry name" value="EF_HAND_1"/>
    <property type="match status" value="3"/>
</dbReference>
<protein>
    <recommendedName>
        <fullName evidence="5">EF-hand domain-containing protein</fullName>
    </recommendedName>
</protein>
<reference evidence="6" key="1">
    <citation type="submission" date="2023-10" db="EMBL/GenBank/DDBJ databases">
        <title>Genome assembly of Pristionchus species.</title>
        <authorList>
            <person name="Yoshida K."/>
            <person name="Sommer R.J."/>
        </authorList>
    </citation>
    <scope>NUCLEOTIDE SEQUENCE</scope>
    <source>
        <strain evidence="6">RS0144</strain>
    </source>
</reference>
<evidence type="ECO:0000313" key="7">
    <source>
        <dbReference type="Proteomes" id="UP001432027"/>
    </source>
</evidence>
<dbReference type="PANTHER" id="PTHR23055:SF69">
    <property type="entry name" value="NEURONAL CALCIUM SENSOR 2"/>
    <property type="match status" value="1"/>
</dbReference>
<dbReference type="PRINTS" id="PR00450">
    <property type="entry name" value="RECOVERIN"/>
</dbReference>
<dbReference type="Pfam" id="PF00036">
    <property type="entry name" value="EF-hand_1"/>
    <property type="match status" value="1"/>
</dbReference>
<evidence type="ECO:0000256" key="3">
    <source>
        <dbReference type="ARBA" id="ARBA00022737"/>
    </source>
</evidence>
<accession>A0AAV5TAI6</accession>
<dbReference type="SMART" id="SM00054">
    <property type="entry name" value="EFh"/>
    <property type="match status" value="3"/>
</dbReference>
<evidence type="ECO:0000259" key="5">
    <source>
        <dbReference type="PROSITE" id="PS50222"/>
    </source>
</evidence>
<dbReference type="CDD" id="cd00051">
    <property type="entry name" value="EFh"/>
    <property type="match status" value="2"/>
</dbReference>
<evidence type="ECO:0000256" key="4">
    <source>
        <dbReference type="ARBA" id="ARBA00022837"/>
    </source>
</evidence>
<evidence type="ECO:0000256" key="1">
    <source>
        <dbReference type="ARBA" id="ARBA00006049"/>
    </source>
</evidence>
<dbReference type="SUPFAM" id="SSF47473">
    <property type="entry name" value="EF-hand"/>
    <property type="match status" value="1"/>
</dbReference>
<feature type="domain" description="EF-hand" evidence="5">
    <location>
        <begin position="77"/>
        <end position="112"/>
    </location>
</feature>
<keyword evidence="2" id="KW-0479">Metal-binding</keyword>
<dbReference type="InterPro" id="IPR002048">
    <property type="entry name" value="EF_hand_dom"/>
</dbReference>
<dbReference type="AlphaFoldDB" id="A0AAV5TAI6"/>